<reference evidence="1" key="1">
    <citation type="submission" date="2019-10" db="EMBL/GenBank/DDBJ databases">
        <authorList>
            <consortium name="DOE Joint Genome Institute"/>
            <person name="Kuo A."/>
            <person name="Miyauchi S."/>
            <person name="Kiss E."/>
            <person name="Drula E."/>
            <person name="Kohler A."/>
            <person name="Sanchez-Garcia M."/>
            <person name="Andreopoulos B."/>
            <person name="Barry K.W."/>
            <person name="Bonito G."/>
            <person name="Buee M."/>
            <person name="Carver A."/>
            <person name="Chen C."/>
            <person name="Cichocki N."/>
            <person name="Clum A."/>
            <person name="Culley D."/>
            <person name="Crous P.W."/>
            <person name="Fauchery L."/>
            <person name="Girlanda M."/>
            <person name="Hayes R."/>
            <person name="Keri Z."/>
            <person name="Labutti K."/>
            <person name="Lipzen A."/>
            <person name="Lombard V."/>
            <person name="Magnuson J."/>
            <person name="Maillard F."/>
            <person name="Morin E."/>
            <person name="Murat C."/>
            <person name="Nolan M."/>
            <person name="Ohm R."/>
            <person name="Pangilinan J."/>
            <person name="Pereira M."/>
            <person name="Perotto S."/>
            <person name="Peter M."/>
            <person name="Riley R."/>
            <person name="Sitrit Y."/>
            <person name="Stielow B."/>
            <person name="Szollosi G."/>
            <person name="Zifcakova L."/>
            <person name="Stursova M."/>
            <person name="Spatafora J.W."/>
            <person name="Tedersoo L."/>
            <person name="Vaario L.-M."/>
            <person name="Yamada A."/>
            <person name="Yan M."/>
            <person name="Wang P."/>
            <person name="Xu J."/>
            <person name="Bruns T."/>
            <person name="Baldrian P."/>
            <person name="Vilgalys R."/>
            <person name="Henrissat B."/>
            <person name="Grigoriev I.V."/>
            <person name="Hibbett D."/>
            <person name="Nagy L.G."/>
            <person name="Martin F.M."/>
        </authorList>
    </citation>
    <scope>NUCLEOTIDE SEQUENCE</scope>
    <source>
        <strain evidence="1">P2</strain>
    </source>
</reference>
<comment type="caution">
    <text evidence="1">The sequence shown here is derived from an EMBL/GenBank/DDBJ whole genome shotgun (WGS) entry which is preliminary data.</text>
</comment>
<sequence>FDGPDPDVILRAPLQQGSDEFKDFHVHKLILSIASTVFRDTFTVPQPPRSASEETTLDIVSVTEPAKVLETFLQLIYPVDPPVIEDLRLLGDLFQLADKYMTSGVGMKLRRFLVSPSFLSDDPIGVFAIACRSNLEKEARLAVSHTFSIDVTPSISTEHLQAMTTQTYHRLLVEHALRREQLIDAVDKAQL</sequence>
<keyword evidence="2" id="KW-1185">Reference proteome</keyword>
<feature type="non-terminal residue" evidence="1">
    <location>
        <position position="191"/>
    </location>
</feature>
<protein>
    <submittedName>
        <fullName evidence="1">Uncharacterized protein</fullName>
    </submittedName>
</protein>
<gene>
    <name evidence="1" type="ORF">BDM02DRAFT_3076940</name>
</gene>
<reference evidence="1" key="2">
    <citation type="journal article" date="2020" name="Nat. Commun.">
        <title>Large-scale genome sequencing of mycorrhizal fungi provides insights into the early evolution of symbiotic traits.</title>
        <authorList>
            <person name="Miyauchi S."/>
            <person name="Kiss E."/>
            <person name="Kuo A."/>
            <person name="Drula E."/>
            <person name="Kohler A."/>
            <person name="Sanchez-Garcia M."/>
            <person name="Morin E."/>
            <person name="Andreopoulos B."/>
            <person name="Barry K.W."/>
            <person name="Bonito G."/>
            <person name="Buee M."/>
            <person name="Carver A."/>
            <person name="Chen C."/>
            <person name="Cichocki N."/>
            <person name="Clum A."/>
            <person name="Culley D."/>
            <person name="Crous P.W."/>
            <person name="Fauchery L."/>
            <person name="Girlanda M."/>
            <person name="Hayes R.D."/>
            <person name="Keri Z."/>
            <person name="LaButti K."/>
            <person name="Lipzen A."/>
            <person name="Lombard V."/>
            <person name="Magnuson J."/>
            <person name="Maillard F."/>
            <person name="Murat C."/>
            <person name="Nolan M."/>
            <person name="Ohm R.A."/>
            <person name="Pangilinan J."/>
            <person name="Pereira M.F."/>
            <person name="Perotto S."/>
            <person name="Peter M."/>
            <person name="Pfister S."/>
            <person name="Riley R."/>
            <person name="Sitrit Y."/>
            <person name="Stielow J.B."/>
            <person name="Szollosi G."/>
            <person name="Zifcakova L."/>
            <person name="Stursova M."/>
            <person name="Spatafora J.W."/>
            <person name="Tedersoo L."/>
            <person name="Vaario L.M."/>
            <person name="Yamada A."/>
            <person name="Yan M."/>
            <person name="Wang P."/>
            <person name="Xu J."/>
            <person name="Bruns T."/>
            <person name="Baldrian P."/>
            <person name="Vilgalys R."/>
            <person name="Dunand C."/>
            <person name="Henrissat B."/>
            <person name="Grigoriev I.V."/>
            <person name="Hibbett D."/>
            <person name="Nagy L.G."/>
            <person name="Martin F.M."/>
        </authorList>
    </citation>
    <scope>NUCLEOTIDE SEQUENCE</scope>
    <source>
        <strain evidence="1">P2</strain>
    </source>
</reference>
<dbReference type="Proteomes" id="UP000886501">
    <property type="component" value="Unassembled WGS sequence"/>
</dbReference>
<evidence type="ECO:0000313" key="1">
    <source>
        <dbReference type="EMBL" id="KAF9645861.1"/>
    </source>
</evidence>
<proteinExistence type="predicted"/>
<dbReference type="EMBL" id="MU118075">
    <property type="protein sequence ID" value="KAF9645861.1"/>
    <property type="molecule type" value="Genomic_DNA"/>
</dbReference>
<feature type="non-terminal residue" evidence="1">
    <location>
        <position position="1"/>
    </location>
</feature>
<evidence type="ECO:0000313" key="2">
    <source>
        <dbReference type="Proteomes" id="UP000886501"/>
    </source>
</evidence>
<name>A0ACB6Z897_THEGA</name>
<accession>A0ACB6Z897</accession>
<organism evidence="1 2">
    <name type="scientific">Thelephora ganbajun</name>
    <name type="common">Ganba fungus</name>
    <dbReference type="NCBI Taxonomy" id="370292"/>
    <lineage>
        <taxon>Eukaryota</taxon>
        <taxon>Fungi</taxon>
        <taxon>Dikarya</taxon>
        <taxon>Basidiomycota</taxon>
        <taxon>Agaricomycotina</taxon>
        <taxon>Agaricomycetes</taxon>
        <taxon>Thelephorales</taxon>
        <taxon>Thelephoraceae</taxon>
        <taxon>Thelephora</taxon>
    </lineage>
</organism>